<dbReference type="InterPro" id="IPR023393">
    <property type="entry name" value="START-like_dom_sf"/>
</dbReference>
<dbReference type="AlphaFoldDB" id="A0A8G1EB23"/>
<evidence type="ECO:0000259" key="2">
    <source>
        <dbReference type="Pfam" id="PF08327"/>
    </source>
</evidence>
<dbReference type="Proteomes" id="UP000826300">
    <property type="component" value="Chromosome"/>
</dbReference>
<dbReference type="KEGG" id="nsm:JO391_15820"/>
<dbReference type="InterPro" id="IPR013538">
    <property type="entry name" value="ASHA1/2-like_C"/>
</dbReference>
<gene>
    <name evidence="3" type="ORF">JO391_15820</name>
</gene>
<comment type="similarity">
    <text evidence="1">Belongs to the AHA1 family.</text>
</comment>
<name>A0A8G1EB23_9RHOB</name>
<reference evidence="3" key="1">
    <citation type="submission" date="2021-02" db="EMBL/GenBank/DDBJ databases">
        <title>Rhodobacter shimadae sp. nov., an aerobic anoxygenic phototrophic bacterium isolated from a hot spring.</title>
        <authorList>
            <person name="Muramatsu S."/>
            <person name="Haruta S."/>
            <person name="Hirose S."/>
            <person name="Hanada S."/>
        </authorList>
    </citation>
    <scope>NUCLEOTIDE SEQUENCE</scope>
    <source>
        <strain evidence="3">N10</strain>
    </source>
</reference>
<dbReference type="SUPFAM" id="SSF55961">
    <property type="entry name" value="Bet v1-like"/>
    <property type="match status" value="1"/>
</dbReference>
<dbReference type="RefSeq" id="WP_220661410.1">
    <property type="nucleotide sequence ID" value="NZ_CP069370.1"/>
</dbReference>
<proteinExistence type="inferred from homology"/>
<keyword evidence="4" id="KW-1185">Reference proteome</keyword>
<protein>
    <submittedName>
        <fullName evidence="3">SRPBCC family protein</fullName>
    </submittedName>
</protein>
<dbReference type="EMBL" id="CP069370">
    <property type="protein sequence ID" value="QYZ69190.1"/>
    <property type="molecule type" value="Genomic_DNA"/>
</dbReference>
<evidence type="ECO:0000313" key="3">
    <source>
        <dbReference type="EMBL" id="QYZ69190.1"/>
    </source>
</evidence>
<organism evidence="3 4">
    <name type="scientific">Neotabrizicola shimadae</name>
    <dbReference type="NCBI Taxonomy" id="2807096"/>
    <lineage>
        <taxon>Bacteria</taxon>
        <taxon>Pseudomonadati</taxon>
        <taxon>Pseudomonadota</taxon>
        <taxon>Alphaproteobacteria</taxon>
        <taxon>Rhodobacterales</taxon>
        <taxon>Paracoccaceae</taxon>
        <taxon>Neotabrizicola</taxon>
    </lineage>
</organism>
<dbReference type="Gene3D" id="3.30.530.20">
    <property type="match status" value="1"/>
</dbReference>
<sequence>MTLTIRPAPVSHALYVAAPPESAFRTFTEGMGRWWPKSHSIGTSPLAGVVMEPWAGGSWHEVGEDGTACPWGRVALWEPPLRLVLVWQIGADWKHDPTLETEVEVTFTAEGTGTRVMLEHRGLEAYGARAAEMSGVFASPGGWPGLLAAYASAT</sequence>
<evidence type="ECO:0000313" key="4">
    <source>
        <dbReference type="Proteomes" id="UP000826300"/>
    </source>
</evidence>
<dbReference type="CDD" id="cd08891">
    <property type="entry name" value="SRPBCC_CalC"/>
    <property type="match status" value="1"/>
</dbReference>
<accession>A0A8G1EB23</accession>
<feature type="domain" description="Activator of Hsp90 ATPase homologue 1/2-like C-terminal" evidence="2">
    <location>
        <begin position="17"/>
        <end position="131"/>
    </location>
</feature>
<dbReference type="Pfam" id="PF08327">
    <property type="entry name" value="AHSA1"/>
    <property type="match status" value="1"/>
</dbReference>
<evidence type="ECO:0000256" key="1">
    <source>
        <dbReference type="ARBA" id="ARBA00006817"/>
    </source>
</evidence>